<feature type="signal peptide" evidence="1">
    <location>
        <begin position="1"/>
        <end position="23"/>
    </location>
</feature>
<dbReference type="Proteomes" id="UP001591681">
    <property type="component" value="Unassembled WGS sequence"/>
</dbReference>
<dbReference type="InterPro" id="IPR013783">
    <property type="entry name" value="Ig-like_fold"/>
</dbReference>
<evidence type="ECO:0000313" key="4">
    <source>
        <dbReference type="Proteomes" id="UP001591681"/>
    </source>
</evidence>
<dbReference type="InterPro" id="IPR013106">
    <property type="entry name" value="Ig_V-set"/>
</dbReference>
<comment type="caution">
    <text evidence="3">The sequence shown here is derived from an EMBL/GenBank/DDBJ whole genome shotgun (WGS) entry which is preliminary data.</text>
</comment>
<organism evidence="3 4">
    <name type="scientific">Coilia grayii</name>
    <name type="common">Gray's grenadier anchovy</name>
    <dbReference type="NCBI Taxonomy" id="363190"/>
    <lineage>
        <taxon>Eukaryota</taxon>
        <taxon>Metazoa</taxon>
        <taxon>Chordata</taxon>
        <taxon>Craniata</taxon>
        <taxon>Vertebrata</taxon>
        <taxon>Euteleostomi</taxon>
        <taxon>Actinopterygii</taxon>
        <taxon>Neopterygii</taxon>
        <taxon>Teleostei</taxon>
        <taxon>Clupei</taxon>
        <taxon>Clupeiformes</taxon>
        <taxon>Clupeoidei</taxon>
        <taxon>Engraulidae</taxon>
        <taxon>Coilinae</taxon>
        <taxon>Coilia</taxon>
    </lineage>
</organism>
<dbReference type="InterPro" id="IPR003599">
    <property type="entry name" value="Ig_sub"/>
</dbReference>
<keyword evidence="1" id="KW-0732">Signal</keyword>
<proteinExistence type="predicted"/>
<name>A0ABD1JDD1_9TELE</name>
<feature type="chain" id="PRO_5044837231" description="Ig-like domain-containing protein" evidence="1">
    <location>
        <begin position="24"/>
        <end position="268"/>
    </location>
</feature>
<dbReference type="PROSITE" id="PS50835">
    <property type="entry name" value="IG_LIKE"/>
    <property type="match status" value="2"/>
</dbReference>
<dbReference type="Gene3D" id="2.60.40.10">
    <property type="entry name" value="Immunoglobulins"/>
    <property type="match status" value="2"/>
</dbReference>
<dbReference type="CDD" id="cd00099">
    <property type="entry name" value="IgV"/>
    <property type="match status" value="1"/>
</dbReference>
<dbReference type="Pfam" id="PF07686">
    <property type="entry name" value="V-set"/>
    <property type="match status" value="1"/>
</dbReference>
<dbReference type="SUPFAM" id="SSF48726">
    <property type="entry name" value="Immunoglobulin"/>
    <property type="match status" value="2"/>
</dbReference>
<dbReference type="SMART" id="SM00409">
    <property type="entry name" value="IG"/>
    <property type="match status" value="1"/>
</dbReference>
<protein>
    <recommendedName>
        <fullName evidence="2">Ig-like domain-containing protein</fullName>
    </recommendedName>
</protein>
<dbReference type="PANTHER" id="PTHR45889:SF8">
    <property type="entry name" value="IG-LIKE DOMAIN-CONTAINING PROTEIN"/>
    <property type="match status" value="1"/>
</dbReference>
<keyword evidence="4" id="KW-1185">Reference proteome</keyword>
<accession>A0ABD1JDD1</accession>
<reference evidence="3 4" key="1">
    <citation type="submission" date="2024-09" db="EMBL/GenBank/DDBJ databases">
        <title>A chromosome-level genome assembly of Gray's grenadier anchovy, Coilia grayii.</title>
        <authorList>
            <person name="Fu Z."/>
        </authorList>
    </citation>
    <scope>NUCLEOTIDE SEQUENCE [LARGE SCALE GENOMIC DNA]</scope>
    <source>
        <strain evidence="3">G4</strain>
        <tissue evidence="3">Muscle</tissue>
    </source>
</reference>
<feature type="domain" description="Ig-like" evidence="2">
    <location>
        <begin position="14"/>
        <end position="106"/>
    </location>
</feature>
<evidence type="ECO:0000259" key="2">
    <source>
        <dbReference type="PROSITE" id="PS50835"/>
    </source>
</evidence>
<dbReference type="AlphaFoldDB" id="A0ABD1JDD1"/>
<sequence>MLQTRLLSLQILIPVLWITGSATVKIVQRPHRITAVQGERVTLHCSLELENLAIGYLVPWTRELDGNRSEIPLPDPAHRFHRHLDSTSLVISAVEAKDSGRYFCQLWTVASGLQEGNGTQLTVLVPPSVPVLFLKVPSSQGPLQWSLLCETRGFYPPSVNLSWTQTRAGGVAEPIGSMCSWETTRSEVKRSHNLTTPLLPNRDLGSDVGRHPGQSLAQCLQVEKLGQLVSVLELPPQGSQSDDVTYTCTVSGHPALSTALSASYIQGE</sequence>
<dbReference type="InterPro" id="IPR007110">
    <property type="entry name" value="Ig-like_dom"/>
</dbReference>
<dbReference type="EMBL" id="JBHFQA010000017">
    <property type="protein sequence ID" value="KAL2084063.1"/>
    <property type="molecule type" value="Genomic_DNA"/>
</dbReference>
<dbReference type="InterPro" id="IPR036179">
    <property type="entry name" value="Ig-like_dom_sf"/>
</dbReference>
<evidence type="ECO:0000256" key="1">
    <source>
        <dbReference type="SAM" id="SignalP"/>
    </source>
</evidence>
<feature type="domain" description="Ig-like" evidence="2">
    <location>
        <begin position="127"/>
        <end position="261"/>
    </location>
</feature>
<evidence type="ECO:0000313" key="3">
    <source>
        <dbReference type="EMBL" id="KAL2084063.1"/>
    </source>
</evidence>
<gene>
    <name evidence="3" type="ORF">ACEWY4_019581</name>
</gene>
<dbReference type="PANTHER" id="PTHR45889">
    <property type="entry name" value="IG-LIKE DOMAIN-CONTAINING PROTEIN"/>
    <property type="match status" value="1"/>
</dbReference>